<protein>
    <submittedName>
        <fullName evidence="1">Uncharacterized protein</fullName>
    </submittedName>
</protein>
<reference evidence="1 2" key="1">
    <citation type="journal article" date="2021" name="Commun. Biol.">
        <title>The genome of Shorea leprosula (Dipterocarpaceae) highlights the ecological relevance of drought in aseasonal tropical rainforests.</title>
        <authorList>
            <person name="Ng K.K.S."/>
            <person name="Kobayashi M.J."/>
            <person name="Fawcett J.A."/>
            <person name="Hatakeyama M."/>
            <person name="Paape T."/>
            <person name="Ng C.H."/>
            <person name="Ang C.C."/>
            <person name="Tnah L.H."/>
            <person name="Lee C.T."/>
            <person name="Nishiyama T."/>
            <person name="Sese J."/>
            <person name="O'Brien M.J."/>
            <person name="Copetti D."/>
            <person name="Mohd Noor M.I."/>
            <person name="Ong R.C."/>
            <person name="Putra M."/>
            <person name="Sireger I.Z."/>
            <person name="Indrioko S."/>
            <person name="Kosugi Y."/>
            <person name="Izuno A."/>
            <person name="Isagi Y."/>
            <person name="Lee S.L."/>
            <person name="Shimizu K.K."/>
        </authorList>
    </citation>
    <scope>NUCLEOTIDE SEQUENCE [LARGE SCALE GENOMIC DNA]</scope>
    <source>
        <strain evidence="1">214</strain>
    </source>
</reference>
<dbReference type="PANTHER" id="PTHR47909:SF2">
    <property type="entry name" value="GPI INOSITOL-DEACYLASE"/>
    <property type="match status" value="1"/>
</dbReference>
<dbReference type="Proteomes" id="UP001054252">
    <property type="component" value="Unassembled WGS sequence"/>
</dbReference>
<name>A0AAV5MDF8_9ROSI</name>
<dbReference type="AlphaFoldDB" id="A0AAV5MDF8"/>
<sequence>MEEFGLSDVSLLLTLGTPHLPPPKGSPGVIDQTRGLLNYVEKHCAKAVYTPELKYVCIAGR</sequence>
<dbReference type="EMBL" id="BPVZ01000231">
    <property type="protein sequence ID" value="GKV47580.1"/>
    <property type="molecule type" value="Genomic_DNA"/>
</dbReference>
<comment type="caution">
    <text evidence="1">The sequence shown here is derived from an EMBL/GenBank/DDBJ whole genome shotgun (WGS) entry which is preliminary data.</text>
</comment>
<dbReference type="GO" id="GO:0009507">
    <property type="term" value="C:chloroplast"/>
    <property type="evidence" value="ECO:0007669"/>
    <property type="project" value="TreeGrafter"/>
</dbReference>
<proteinExistence type="predicted"/>
<organism evidence="1 2">
    <name type="scientific">Rubroshorea leprosula</name>
    <dbReference type="NCBI Taxonomy" id="152421"/>
    <lineage>
        <taxon>Eukaryota</taxon>
        <taxon>Viridiplantae</taxon>
        <taxon>Streptophyta</taxon>
        <taxon>Embryophyta</taxon>
        <taxon>Tracheophyta</taxon>
        <taxon>Spermatophyta</taxon>
        <taxon>Magnoliopsida</taxon>
        <taxon>eudicotyledons</taxon>
        <taxon>Gunneridae</taxon>
        <taxon>Pentapetalae</taxon>
        <taxon>rosids</taxon>
        <taxon>malvids</taxon>
        <taxon>Malvales</taxon>
        <taxon>Dipterocarpaceae</taxon>
        <taxon>Rubroshorea</taxon>
    </lineage>
</organism>
<keyword evidence="2" id="KW-1185">Reference proteome</keyword>
<accession>A0AAV5MDF8</accession>
<evidence type="ECO:0000313" key="2">
    <source>
        <dbReference type="Proteomes" id="UP001054252"/>
    </source>
</evidence>
<gene>
    <name evidence="1" type="ORF">SLEP1_g54472</name>
</gene>
<evidence type="ECO:0000313" key="1">
    <source>
        <dbReference type="EMBL" id="GKV47580.1"/>
    </source>
</evidence>
<dbReference type="PANTHER" id="PTHR47909">
    <property type="entry name" value="ALPHA/BETA-HYDROLASES SUPERFAMILY PROTEIN"/>
    <property type="match status" value="1"/>
</dbReference>